<dbReference type="AlphaFoldDB" id="L0DXB4"/>
<reference evidence="2" key="1">
    <citation type="submission" date="2015-12" db="EMBL/GenBank/DDBJ databases">
        <authorList>
            <person name="Tikhonova T.V."/>
            <person name="Pavlov A.R."/>
            <person name="Beletsky A.V."/>
            <person name="Mardanov A.V."/>
            <person name="Sorokin D.Y."/>
            <person name="Ravin N.V."/>
            <person name="Popov V.O."/>
        </authorList>
    </citation>
    <scope>NUCLEOTIDE SEQUENCE</scope>
    <source>
        <strain evidence="2">DSM 14787</strain>
    </source>
</reference>
<name>L0DXB4_THIND</name>
<keyword evidence="3" id="KW-1185">Reference proteome</keyword>
<evidence type="ECO:0000313" key="2">
    <source>
        <dbReference type="EMBL" id="AGA33688.1"/>
    </source>
</evidence>
<dbReference type="EMBL" id="CP003989">
    <property type="protein sequence ID" value="AGA33688.1"/>
    <property type="molecule type" value="Genomic_DNA"/>
</dbReference>
<gene>
    <name evidence="2" type="ordered locus">TVNIR_2028</name>
</gene>
<dbReference type="KEGG" id="tni:TVNIR_2028"/>
<dbReference type="HOGENOM" id="CLU_3104938_0_0_6"/>
<dbReference type="PATRIC" id="fig|1255043.3.peg.2050"/>
<protein>
    <submittedName>
        <fullName evidence="2">Cytochrome c heme lyase subunit CcmF</fullName>
    </submittedName>
</protein>
<dbReference type="eggNOG" id="COG1138">
    <property type="taxonomic scope" value="Bacteria"/>
</dbReference>
<evidence type="ECO:0000313" key="3">
    <source>
        <dbReference type="Proteomes" id="UP000010809"/>
    </source>
</evidence>
<proteinExistence type="predicted"/>
<accession>L0DXB4</accession>
<keyword evidence="2" id="KW-0456">Lyase</keyword>
<feature type="region of interest" description="Disordered" evidence="1">
    <location>
        <begin position="28"/>
        <end position="51"/>
    </location>
</feature>
<organism evidence="2 3">
    <name type="scientific">Thioalkalivibrio nitratireducens (strain DSM 14787 / UNIQEM 213 / ALEN2)</name>
    <dbReference type="NCBI Taxonomy" id="1255043"/>
    <lineage>
        <taxon>Bacteria</taxon>
        <taxon>Pseudomonadati</taxon>
        <taxon>Pseudomonadota</taxon>
        <taxon>Gammaproteobacteria</taxon>
        <taxon>Chromatiales</taxon>
        <taxon>Ectothiorhodospiraceae</taxon>
        <taxon>Thioalkalivibrio</taxon>
    </lineage>
</organism>
<evidence type="ECO:0000256" key="1">
    <source>
        <dbReference type="SAM" id="MobiDB-lite"/>
    </source>
</evidence>
<dbReference type="STRING" id="1255043.TVNIR_2028"/>
<dbReference type="Proteomes" id="UP000010809">
    <property type="component" value="Chromosome"/>
</dbReference>
<sequence>MNWIWTGAVLMGLGGFLAATDRRYRVRVRREEDLPDDDTDTAARPSTAATG</sequence>
<dbReference type="GO" id="GO:0016829">
    <property type="term" value="F:lyase activity"/>
    <property type="evidence" value="ECO:0007669"/>
    <property type="project" value="UniProtKB-KW"/>
</dbReference>